<evidence type="ECO:0000313" key="2">
    <source>
        <dbReference type="Proteomes" id="UP000053246"/>
    </source>
</evidence>
<protein>
    <submittedName>
        <fullName evidence="1">Uncharacterized protein</fullName>
    </submittedName>
</protein>
<name>A0A9X0I662_9ACTN</name>
<dbReference type="AlphaFoldDB" id="A0A9X0I662"/>
<comment type="caution">
    <text evidence="1">The sequence shown here is derived from an EMBL/GenBank/DDBJ whole genome shotgun (WGS) entry which is preliminary data.</text>
</comment>
<sequence length="72" mass="7434">MSAANVAVSVHVRADIALSFRSHPAEDRVVVQLGDTGGEVVLFLPRAEIDRLAGVLAAARESLTVPAVKAAA</sequence>
<dbReference type="OMA" id="HMTANVH"/>
<evidence type="ECO:0000313" key="1">
    <source>
        <dbReference type="EMBL" id="KUJ47576.1"/>
    </source>
</evidence>
<proteinExistence type="predicted"/>
<dbReference type="RefSeq" id="WP_013730714.1">
    <property type="nucleotide sequence ID" value="NZ_LMWI01000001.1"/>
</dbReference>
<organism evidence="1 2">
    <name type="scientific">Micromonospora maris</name>
    <dbReference type="NCBI Taxonomy" id="1003110"/>
    <lineage>
        <taxon>Bacteria</taxon>
        <taxon>Bacillati</taxon>
        <taxon>Actinomycetota</taxon>
        <taxon>Actinomycetes</taxon>
        <taxon>Micromonosporales</taxon>
        <taxon>Micromonosporaceae</taxon>
        <taxon>Micromonospora</taxon>
    </lineage>
</organism>
<dbReference type="Proteomes" id="UP000053246">
    <property type="component" value="Unassembled WGS sequence"/>
</dbReference>
<gene>
    <name evidence="1" type="ORF">ADL17_00075</name>
</gene>
<dbReference type="EMBL" id="LMWI01000001">
    <property type="protein sequence ID" value="KUJ47576.1"/>
    <property type="molecule type" value="Genomic_DNA"/>
</dbReference>
<keyword evidence="2" id="KW-1185">Reference proteome</keyword>
<reference evidence="1 2" key="1">
    <citation type="submission" date="2015-10" db="EMBL/GenBank/DDBJ databases">
        <authorList>
            <person name="Ju K.-S."/>
            <person name="Doroghazi J.R."/>
            <person name="Metcalf W.W."/>
        </authorList>
    </citation>
    <scope>NUCLEOTIDE SEQUENCE [LARGE SCALE GENOMIC DNA]</scope>
    <source>
        <strain evidence="1 2">NRRL B-24793</strain>
    </source>
</reference>
<accession>A0A9X0I662</accession>